<dbReference type="Proteomes" id="UP000054248">
    <property type="component" value="Unassembled WGS sequence"/>
</dbReference>
<keyword evidence="3" id="KW-1185">Reference proteome</keyword>
<dbReference type="OrthoDB" id="2564465at2759"/>
<evidence type="ECO:0000256" key="1">
    <source>
        <dbReference type="SAM" id="MobiDB-lite"/>
    </source>
</evidence>
<feature type="region of interest" description="Disordered" evidence="1">
    <location>
        <begin position="29"/>
        <end position="391"/>
    </location>
</feature>
<feature type="compositionally biased region" description="Low complexity" evidence="1">
    <location>
        <begin position="158"/>
        <end position="167"/>
    </location>
</feature>
<protein>
    <submittedName>
        <fullName evidence="2">Uncharacterized protein</fullName>
    </submittedName>
</protein>
<reference evidence="2 3" key="1">
    <citation type="submission" date="2014-04" db="EMBL/GenBank/DDBJ databases">
        <authorList>
            <consortium name="DOE Joint Genome Institute"/>
            <person name="Kuo A."/>
            <person name="Girlanda M."/>
            <person name="Perotto S."/>
            <person name="Kohler A."/>
            <person name="Nagy L.G."/>
            <person name="Floudas D."/>
            <person name="Copeland A."/>
            <person name="Barry K.W."/>
            <person name="Cichocki N."/>
            <person name="Veneault-Fourrey C."/>
            <person name="LaButti K."/>
            <person name="Lindquist E.A."/>
            <person name="Lipzen A."/>
            <person name="Lundell T."/>
            <person name="Morin E."/>
            <person name="Murat C."/>
            <person name="Sun H."/>
            <person name="Tunlid A."/>
            <person name="Henrissat B."/>
            <person name="Grigoriev I.V."/>
            <person name="Hibbett D.S."/>
            <person name="Martin F."/>
            <person name="Nordberg H.P."/>
            <person name="Cantor M.N."/>
            <person name="Hua S.X."/>
        </authorList>
    </citation>
    <scope>NUCLEOTIDE SEQUENCE [LARGE SCALE GENOMIC DNA]</scope>
    <source>
        <strain evidence="2 3">MUT 4182</strain>
    </source>
</reference>
<feature type="compositionally biased region" description="Basic residues" evidence="1">
    <location>
        <begin position="119"/>
        <end position="129"/>
    </location>
</feature>
<reference evidence="3" key="2">
    <citation type="submission" date="2015-01" db="EMBL/GenBank/DDBJ databases">
        <title>Evolutionary Origins and Diversification of the Mycorrhizal Mutualists.</title>
        <authorList>
            <consortium name="DOE Joint Genome Institute"/>
            <consortium name="Mycorrhizal Genomics Consortium"/>
            <person name="Kohler A."/>
            <person name="Kuo A."/>
            <person name="Nagy L.G."/>
            <person name="Floudas D."/>
            <person name="Copeland A."/>
            <person name="Barry K.W."/>
            <person name="Cichocki N."/>
            <person name="Veneault-Fourrey C."/>
            <person name="LaButti K."/>
            <person name="Lindquist E.A."/>
            <person name="Lipzen A."/>
            <person name="Lundell T."/>
            <person name="Morin E."/>
            <person name="Murat C."/>
            <person name="Riley R."/>
            <person name="Ohm R."/>
            <person name="Sun H."/>
            <person name="Tunlid A."/>
            <person name="Henrissat B."/>
            <person name="Grigoriev I.V."/>
            <person name="Hibbett D.S."/>
            <person name="Martin F."/>
        </authorList>
    </citation>
    <scope>NUCLEOTIDE SEQUENCE [LARGE SCALE GENOMIC DNA]</scope>
    <source>
        <strain evidence="3">MUT 4182</strain>
    </source>
</reference>
<evidence type="ECO:0000313" key="3">
    <source>
        <dbReference type="Proteomes" id="UP000054248"/>
    </source>
</evidence>
<dbReference type="AlphaFoldDB" id="A0A0C3QSL9"/>
<dbReference type="HOGENOM" id="CLU_680063_0_0_1"/>
<organism evidence="2 3">
    <name type="scientific">Tulasnella calospora MUT 4182</name>
    <dbReference type="NCBI Taxonomy" id="1051891"/>
    <lineage>
        <taxon>Eukaryota</taxon>
        <taxon>Fungi</taxon>
        <taxon>Dikarya</taxon>
        <taxon>Basidiomycota</taxon>
        <taxon>Agaricomycotina</taxon>
        <taxon>Agaricomycetes</taxon>
        <taxon>Cantharellales</taxon>
        <taxon>Tulasnellaceae</taxon>
        <taxon>Tulasnella</taxon>
    </lineage>
</organism>
<sequence>MGSEFSTPTVVGATVAAGLVGAALYAKQHPDTPEAVSQTIAVEKDKGKGKAAAGAGRKRKGGSSLAGSTKRVGGTSEKNDDTPPALAAQAALFDASAEKGPSSAMEDVMASTTSVASKSSRRKRGKKSKAPTTTEQKEVEVEEEEEEEEEATLEPTMAGSSSAFGGSSKDKRAHNKFSSLLAESQHVSAKPSMDASWLQVDKTRAMSAKRRKQQQQKASAEVSSDAGLTASATGDESHSERGQGESNSMQALAGKIGHVQPKTQVDDMLPAEPTISRVMRVQSAPDDDLLHSTDADADEEGWGIVRRRRASPNPASTPTAEPALSDDELNKDQRRREARKDEAKVAKADAEADRLKRLAQHKKEQERAKIEAMRKKELSAPKKGKEAKISGGMKAVVQDGKLVWE</sequence>
<dbReference type="EMBL" id="KN822958">
    <property type="protein sequence ID" value="KIO31986.1"/>
    <property type="molecule type" value="Genomic_DNA"/>
</dbReference>
<feature type="compositionally biased region" description="Polar residues" evidence="1">
    <location>
        <begin position="176"/>
        <end position="187"/>
    </location>
</feature>
<feature type="compositionally biased region" description="Low complexity" evidence="1">
    <location>
        <begin position="85"/>
        <end position="95"/>
    </location>
</feature>
<gene>
    <name evidence="2" type="ORF">M407DRAFT_19007</name>
</gene>
<evidence type="ECO:0000313" key="2">
    <source>
        <dbReference type="EMBL" id="KIO31986.1"/>
    </source>
</evidence>
<feature type="compositionally biased region" description="Acidic residues" evidence="1">
    <location>
        <begin position="140"/>
        <end position="152"/>
    </location>
</feature>
<proteinExistence type="predicted"/>
<accession>A0A0C3QSL9</accession>
<name>A0A0C3QSL9_9AGAM</name>
<feature type="compositionally biased region" description="Basic and acidic residues" evidence="1">
    <location>
        <begin position="328"/>
        <end position="388"/>
    </location>
</feature>